<dbReference type="GO" id="GO:0006508">
    <property type="term" value="P:proteolysis"/>
    <property type="evidence" value="ECO:0007669"/>
    <property type="project" value="UniProtKB-KW"/>
</dbReference>
<feature type="signal peptide" evidence="6">
    <location>
        <begin position="1"/>
        <end position="24"/>
    </location>
</feature>
<evidence type="ECO:0000313" key="8">
    <source>
        <dbReference type="Proteomes" id="UP000515140"/>
    </source>
</evidence>
<dbReference type="PROSITE" id="PS00135">
    <property type="entry name" value="TRYPSIN_SER"/>
    <property type="match status" value="1"/>
</dbReference>
<dbReference type="Pfam" id="PF00089">
    <property type="entry name" value="Trypsin"/>
    <property type="match status" value="1"/>
</dbReference>
<dbReference type="InterPro" id="IPR001254">
    <property type="entry name" value="Trypsin_dom"/>
</dbReference>
<dbReference type="GeneID" id="110214518"/>
<organism evidence="8 9">
    <name type="scientific">Phascolarctos cinereus</name>
    <name type="common">Koala</name>
    <dbReference type="NCBI Taxonomy" id="38626"/>
    <lineage>
        <taxon>Eukaryota</taxon>
        <taxon>Metazoa</taxon>
        <taxon>Chordata</taxon>
        <taxon>Craniata</taxon>
        <taxon>Vertebrata</taxon>
        <taxon>Euteleostomi</taxon>
        <taxon>Mammalia</taxon>
        <taxon>Metatheria</taxon>
        <taxon>Diprotodontia</taxon>
        <taxon>Phascolarctidae</taxon>
        <taxon>Phascolarctos</taxon>
    </lineage>
</organism>
<dbReference type="SMART" id="SM00020">
    <property type="entry name" value="Tryp_SPc"/>
    <property type="match status" value="1"/>
</dbReference>
<dbReference type="PANTHER" id="PTHR24252:SF7">
    <property type="entry name" value="HYALIN"/>
    <property type="match status" value="1"/>
</dbReference>
<dbReference type="InterPro" id="IPR043504">
    <property type="entry name" value="Peptidase_S1_PA_chymotrypsin"/>
</dbReference>
<evidence type="ECO:0000259" key="7">
    <source>
        <dbReference type="PROSITE" id="PS50240"/>
    </source>
</evidence>
<dbReference type="SUPFAM" id="SSF50494">
    <property type="entry name" value="Trypsin-like serine proteases"/>
    <property type="match status" value="1"/>
</dbReference>
<evidence type="ECO:0000256" key="5">
    <source>
        <dbReference type="RuleBase" id="RU363034"/>
    </source>
</evidence>
<dbReference type="RefSeq" id="XP_020851134.1">
    <property type="nucleotide sequence ID" value="XM_020995475.1"/>
</dbReference>
<evidence type="ECO:0000313" key="9">
    <source>
        <dbReference type="RefSeq" id="XP_020851134.1"/>
    </source>
</evidence>
<dbReference type="GO" id="GO:0004252">
    <property type="term" value="F:serine-type endopeptidase activity"/>
    <property type="evidence" value="ECO:0007669"/>
    <property type="project" value="InterPro"/>
</dbReference>
<evidence type="ECO:0000256" key="4">
    <source>
        <dbReference type="ARBA" id="ARBA00023157"/>
    </source>
</evidence>
<sequence length="325" mass="35319">MCASSQALLLLPLLLGVLIRPLTGSNVFTSSSFLRVVEIDTSVCGRSQRRSRIVSGQDAQLGQWPWQVSLLENEAPVCGGSLISSDWVLTAAHCLDTSLAPSDYSVVLGSISPYPVNADAQIRKVVQFKRHPYYQKEFGPGDIALVQMDSSVNFNNYILPICLPDSADQPVEGTLCWVTGWGQTGEEELLPSPYTLQELEVPLISTEVCDDYYHIGSETSASEPIILSDMFCAGFPEGQKDSCLGDSGGPLVCNVNEVWFQVGIVSWGEGCARPNRPGVYTNVSVYKSWILGLEDAAEPTRLFLPLLLLPVLTLLGKPSLALEMC</sequence>
<dbReference type="InterPro" id="IPR033116">
    <property type="entry name" value="TRYPSIN_SER"/>
</dbReference>
<keyword evidence="3 5" id="KW-0720">Serine protease</keyword>
<dbReference type="Gene3D" id="2.40.10.10">
    <property type="entry name" value="Trypsin-like serine proteases"/>
    <property type="match status" value="1"/>
</dbReference>
<dbReference type="InParanoid" id="A0A6P5L2Z5"/>
<keyword evidence="2 5" id="KW-0378">Hydrolase</keyword>
<dbReference type="KEGG" id="pcw:110214518"/>
<feature type="chain" id="PRO_5027535653" evidence="6">
    <location>
        <begin position="25"/>
        <end position="325"/>
    </location>
</feature>
<reference evidence="9" key="1">
    <citation type="submission" date="2025-08" db="UniProtKB">
        <authorList>
            <consortium name="RefSeq"/>
        </authorList>
    </citation>
    <scope>IDENTIFICATION</scope>
    <source>
        <tissue evidence="9">Spleen</tissue>
    </source>
</reference>
<keyword evidence="6" id="KW-0732">Signal</keyword>
<keyword evidence="1 5" id="KW-0645">Protease</keyword>
<dbReference type="CDD" id="cd00190">
    <property type="entry name" value="Tryp_SPc"/>
    <property type="match status" value="1"/>
</dbReference>
<evidence type="ECO:0000256" key="6">
    <source>
        <dbReference type="SAM" id="SignalP"/>
    </source>
</evidence>
<accession>A0A6P5L2Z5</accession>
<dbReference type="PRINTS" id="PR00722">
    <property type="entry name" value="CHYMOTRYPSIN"/>
</dbReference>
<gene>
    <name evidence="9" type="primary">LOC110214518</name>
</gene>
<protein>
    <submittedName>
        <fullName evidence="9">Serine protease 27-like</fullName>
    </submittedName>
</protein>
<evidence type="ECO:0000256" key="1">
    <source>
        <dbReference type="ARBA" id="ARBA00022670"/>
    </source>
</evidence>
<dbReference type="Proteomes" id="UP000515140">
    <property type="component" value="Unplaced"/>
</dbReference>
<dbReference type="InterPro" id="IPR009003">
    <property type="entry name" value="Peptidase_S1_PA"/>
</dbReference>
<keyword evidence="4" id="KW-1015">Disulfide bond</keyword>
<evidence type="ECO:0000256" key="2">
    <source>
        <dbReference type="ARBA" id="ARBA00022801"/>
    </source>
</evidence>
<dbReference type="PANTHER" id="PTHR24252">
    <property type="entry name" value="ACROSIN-RELATED"/>
    <property type="match status" value="1"/>
</dbReference>
<feature type="domain" description="Peptidase S1" evidence="7">
    <location>
        <begin position="53"/>
        <end position="290"/>
    </location>
</feature>
<dbReference type="FunFam" id="2.40.10.10:FF:000039">
    <property type="entry name" value="Brain-specific serine protease 4"/>
    <property type="match status" value="1"/>
</dbReference>
<dbReference type="InterPro" id="IPR018114">
    <property type="entry name" value="TRYPSIN_HIS"/>
</dbReference>
<name>A0A6P5L2Z5_PHACI</name>
<dbReference type="PROSITE" id="PS50240">
    <property type="entry name" value="TRYPSIN_DOM"/>
    <property type="match status" value="1"/>
</dbReference>
<keyword evidence="8" id="KW-1185">Reference proteome</keyword>
<proteinExistence type="predicted"/>
<dbReference type="InterPro" id="IPR001314">
    <property type="entry name" value="Peptidase_S1A"/>
</dbReference>
<dbReference type="PROSITE" id="PS00134">
    <property type="entry name" value="TRYPSIN_HIS"/>
    <property type="match status" value="1"/>
</dbReference>
<dbReference type="AlphaFoldDB" id="A0A6P5L2Z5"/>
<evidence type="ECO:0000256" key="3">
    <source>
        <dbReference type="ARBA" id="ARBA00022825"/>
    </source>
</evidence>